<name>A0A9N9C5U6_9GLOM</name>
<comment type="caution">
    <text evidence="2">The sequence shown here is derived from an EMBL/GenBank/DDBJ whole genome shotgun (WGS) entry which is preliminary data.</text>
</comment>
<feature type="compositionally biased region" description="Polar residues" evidence="1">
    <location>
        <begin position="49"/>
        <end position="63"/>
    </location>
</feature>
<sequence length="413" mass="47968">MKRLEAYNELQTDRIVKKHKVETLQNASDQVLDFQEKLTEEMRKEPLLESTTQKQAENTTTSEELAGKLEQDTQGCDALENHKANYEEEDELTDDEFEKSLTEADIIDISSNKPPLIIKESFSRLKEEAQSQTPPHIKVDGLKKWIQENYARKIKTTISNIRSTTTIEGFDTKHVEFIKRILEIKLMQFQAGHGNKLDLLMDENTYTSTIVSPDFEILKFCFPKLFISRWNENDVPSSKWRREMVYRNSNASARKADGILFNYENTSQEFLLFENIGPPLKTKNPKYNGDLLKCFRNSVDSICKTFWNGNGDVEFAKKYYVLAYVLYKDKGELFRLNLGAPKTFVAERILTVNYSFEYSTFPYTVDIIVLLLTVKATFESNMDVLHDYSKSCMEISNNFTPVREWLSLNRNSL</sequence>
<dbReference type="Proteomes" id="UP000789342">
    <property type="component" value="Unassembled WGS sequence"/>
</dbReference>
<protein>
    <submittedName>
        <fullName evidence="2">12145_t:CDS:1</fullName>
    </submittedName>
</protein>
<evidence type="ECO:0000313" key="2">
    <source>
        <dbReference type="EMBL" id="CAG8591822.1"/>
    </source>
</evidence>
<accession>A0A9N9C5U6</accession>
<organism evidence="2 3">
    <name type="scientific">Acaulospora morrowiae</name>
    <dbReference type="NCBI Taxonomy" id="94023"/>
    <lineage>
        <taxon>Eukaryota</taxon>
        <taxon>Fungi</taxon>
        <taxon>Fungi incertae sedis</taxon>
        <taxon>Mucoromycota</taxon>
        <taxon>Glomeromycotina</taxon>
        <taxon>Glomeromycetes</taxon>
        <taxon>Diversisporales</taxon>
        <taxon>Acaulosporaceae</taxon>
        <taxon>Acaulospora</taxon>
    </lineage>
</organism>
<feature type="region of interest" description="Disordered" evidence="1">
    <location>
        <begin position="42"/>
        <end position="71"/>
    </location>
</feature>
<proteinExistence type="predicted"/>
<gene>
    <name evidence="2" type="ORF">AMORRO_LOCUS7381</name>
</gene>
<dbReference type="EMBL" id="CAJVPV010005498">
    <property type="protein sequence ID" value="CAG8591822.1"/>
    <property type="molecule type" value="Genomic_DNA"/>
</dbReference>
<dbReference type="OrthoDB" id="2349339at2759"/>
<dbReference type="AlphaFoldDB" id="A0A9N9C5U6"/>
<evidence type="ECO:0000256" key="1">
    <source>
        <dbReference type="SAM" id="MobiDB-lite"/>
    </source>
</evidence>
<evidence type="ECO:0000313" key="3">
    <source>
        <dbReference type="Proteomes" id="UP000789342"/>
    </source>
</evidence>
<reference evidence="2" key="1">
    <citation type="submission" date="2021-06" db="EMBL/GenBank/DDBJ databases">
        <authorList>
            <person name="Kallberg Y."/>
            <person name="Tangrot J."/>
            <person name="Rosling A."/>
        </authorList>
    </citation>
    <scope>NUCLEOTIDE SEQUENCE</scope>
    <source>
        <strain evidence="2">CL551</strain>
    </source>
</reference>
<keyword evidence="3" id="KW-1185">Reference proteome</keyword>